<dbReference type="Proteomes" id="UP000799538">
    <property type="component" value="Unassembled WGS sequence"/>
</dbReference>
<dbReference type="GO" id="GO:0050525">
    <property type="term" value="F:cutinase activity"/>
    <property type="evidence" value="ECO:0007669"/>
    <property type="project" value="UniProtKB-UniRule"/>
</dbReference>
<evidence type="ECO:0000256" key="7">
    <source>
        <dbReference type="ARBA" id="ARBA00022801"/>
    </source>
</evidence>
<dbReference type="PANTHER" id="PTHR48250:SF2">
    <property type="entry name" value="CUTINASE"/>
    <property type="match status" value="1"/>
</dbReference>
<evidence type="ECO:0000313" key="13">
    <source>
        <dbReference type="EMBL" id="KAF2222105.1"/>
    </source>
</evidence>
<evidence type="ECO:0000256" key="3">
    <source>
        <dbReference type="ARBA" id="ARBA00013095"/>
    </source>
</evidence>
<dbReference type="InterPro" id="IPR000675">
    <property type="entry name" value="Cutinase/axe"/>
</dbReference>
<dbReference type="Pfam" id="PF01083">
    <property type="entry name" value="Cutinase"/>
    <property type="match status" value="1"/>
</dbReference>
<dbReference type="EMBL" id="ML992509">
    <property type="protein sequence ID" value="KAF2222105.1"/>
    <property type="molecule type" value="Genomic_DNA"/>
</dbReference>
<dbReference type="InterPro" id="IPR043580">
    <property type="entry name" value="CUTINASE_1"/>
</dbReference>
<organism evidence="13 14">
    <name type="scientific">Elsinoe ampelina</name>
    <dbReference type="NCBI Taxonomy" id="302913"/>
    <lineage>
        <taxon>Eukaryota</taxon>
        <taxon>Fungi</taxon>
        <taxon>Dikarya</taxon>
        <taxon>Ascomycota</taxon>
        <taxon>Pezizomycotina</taxon>
        <taxon>Dothideomycetes</taxon>
        <taxon>Dothideomycetidae</taxon>
        <taxon>Myriangiales</taxon>
        <taxon>Elsinoaceae</taxon>
        <taxon>Elsinoe</taxon>
    </lineage>
</organism>
<keyword evidence="6 12" id="KW-0732">Signal</keyword>
<evidence type="ECO:0000256" key="4">
    <source>
        <dbReference type="ARBA" id="ARBA00022487"/>
    </source>
</evidence>
<dbReference type="PANTHER" id="PTHR48250">
    <property type="entry name" value="CUTINASE 2-RELATED"/>
    <property type="match status" value="1"/>
</dbReference>
<dbReference type="OrthoDB" id="2975078at2759"/>
<dbReference type="GO" id="GO:0016052">
    <property type="term" value="P:carbohydrate catabolic process"/>
    <property type="evidence" value="ECO:0007669"/>
    <property type="project" value="TreeGrafter"/>
</dbReference>
<dbReference type="InterPro" id="IPR011150">
    <property type="entry name" value="Cutinase_monf"/>
</dbReference>
<evidence type="ECO:0000256" key="2">
    <source>
        <dbReference type="ARBA" id="ARBA00007534"/>
    </source>
</evidence>
<feature type="disulfide bond" evidence="11">
    <location>
        <begin position="42"/>
        <end position="115"/>
    </location>
</feature>
<evidence type="ECO:0000256" key="12">
    <source>
        <dbReference type="RuleBase" id="RU361263"/>
    </source>
</evidence>
<name>A0A6A6G8N2_9PEZI</name>
<comment type="function">
    <text evidence="12">Catalyzes the hydrolysis of complex carboxylic polyesters found in the cell wall of plants. Degrades cutin, a macromolecule that forms the structure of the plant cuticle.</text>
</comment>
<evidence type="ECO:0000313" key="14">
    <source>
        <dbReference type="Proteomes" id="UP000799538"/>
    </source>
</evidence>
<evidence type="ECO:0000256" key="6">
    <source>
        <dbReference type="ARBA" id="ARBA00022729"/>
    </source>
</evidence>
<proteinExistence type="inferred from homology"/>
<keyword evidence="7 12" id="KW-0378">Hydrolase</keyword>
<feature type="chain" id="PRO_5025715915" description="Cutinase" evidence="12">
    <location>
        <begin position="17"/>
        <end position="213"/>
    </location>
</feature>
<feature type="active site" description="Nucleophile" evidence="10">
    <location>
        <position position="126"/>
    </location>
</feature>
<keyword evidence="8 11" id="KW-1015">Disulfide bond</keyword>
<evidence type="ECO:0000256" key="5">
    <source>
        <dbReference type="ARBA" id="ARBA00022525"/>
    </source>
</evidence>
<evidence type="ECO:0000256" key="8">
    <source>
        <dbReference type="ARBA" id="ARBA00023157"/>
    </source>
</evidence>
<dbReference type="GO" id="GO:0005576">
    <property type="term" value="C:extracellular region"/>
    <property type="evidence" value="ECO:0007669"/>
    <property type="project" value="UniProtKB-SubCell"/>
</dbReference>
<dbReference type="InterPro" id="IPR029058">
    <property type="entry name" value="AB_hydrolase_fold"/>
</dbReference>
<evidence type="ECO:0000256" key="11">
    <source>
        <dbReference type="PIRSR" id="PIRSR611150-2"/>
    </source>
</evidence>
<comment type="similarity">
    <text evidence="2 12">Belongs to the cutinase family.</text>
</comment>
<evidence type="ECO:0000256" key="1">
    <source>
        <dbReference type="ARBA" id="ARBA00004613"/>
    </source>
</evidence>
<dbReference type="PROSITE" id="PS00155">
    <property type="entry name" value="CUTINASE_1"/>
    <property type="match status" value="1"/>
</dbReference>
<dbReference type="AlphaFoldDB" id="A0A6A6G8N2"/>
<accession>A0A6A6G8N2</accession>
<feature type="active site" evidence="10">
    <location>
        <position position="191"/>
    </location>
</feature>
<keyword evidence="14" id="KW-1185">Reference proteome</keyword>
<comment type="subcellular location">
    <subcellularLocation>
        <location evidence="1 12">Secreted</location>
    </subcellularLocation>
</comment>
<feature type="signal peptide" evidence="12">
    <location>
        <begin position="1"/>
        <end position="16"/>
    </location>
</feature>
<gene>
    <name evidence="13" type="ORF">BDZ85DRAFT_264905</name>
</gene>
<feature type="disulfide bond" evidence="11">
    <location>
        <begin position="173"/>
        <end position="180"/>
    </location>
</feature>
<sequence>MHLPPLLLSLLPITLASPLPLHKRQTSYNGGSTATDITSGLCAPLTVIFARGTTERATLGTVIGPSLFSALKSKLAGNVALEGVTYPASAAGNANLGADGGPTMAQLGNQALAKCPGTKVVLSGYSQGAMVVHNAVGKSGFASASVAAVVLFGDPLLKQSVGSVPAAKVKQYCATGDGVCQGGGFGITAAHLSYGSSASDAADFIIKTAGISA</sequence>
<comment type="catalytic activity">
    <reaction evidence="9 12">
        <text>cutin + H2O = cutin monomers.</text>
        <dbReference type="EC" id="3.1.1.74"/>
    </reaction>
</comment>
<keyword evidence="5 12" id="KW-0964">Secreted</keyword>
<reference evidence="14" key="1">
    <citation type="journal article" date="2020" name="Stud. Mycol.">
        <title>101 Dothideomycetes genomes: A test case for predicting lifestyles and emergence of pathogens.</title>
        <authorList>
            <person name="Haridas S."/>
            <person name="Albert R."/>
            <person name="Binder M."/>
            <person name="Bloem J."/>
            <person name="LaButti K."/>
            <person name="Salamov A."/>
            <person name="Andreopoulos B."/>
            <person name="Baker S."/>
            <person name="Barry K."/>
            <person name="Bills G."/>
            <person name="Bluhm B."/>
            <person name="Cannon C."/>
            <person name="Castanera R."/>
            <person name="Culley D."/>
            <person name="Daum C."/>
            <person name="Ezra D."/>
            <person name="Gonzalez J."/>
            <person name="Henrissat B."/>
            <person name="Kuo A."/>
            <person name="Liang C."/>
            <person name="Lipzen A."/>
            <person name="Lutzoni F."/>
            <person name="Magnuson J."/>
            <person name="Mondo S."/>
            <person name="Nolan M."/>
            <person name="Ohm R."/>
            <person name="Pangilinan J."/>
            <person name="Park H.-J."/>
            <person name="Ramirez L."/>
            <person name="Alfaro M."/>
            <person name="Sun H."/>
            <person name="Tritt A."/>
            <person name="Yoshinaga Y."/>
            <person name="Zwiers L.-H."/>
            <person name="Turgeon B."/>
            <person name="Goodwin S."/>
            <person name="Spatafora J."/>
            <person name="Crous P."/>
            <person name="Grigoriev I."/>
        </authorList>
    </citation>
    <scope>NUCLEOTIDE SEQUENCE [LARGE SCALE GENOMIC DNA]</scope>
    <source>
        <strain evidence="14">CECT 20119</strain>
    </source>
</reference>
<evidence type="ECO:0000256" key="9">
    <source>
        <dbReference type="ARBA" id="ARBA00034045"/>
    </source>
</evidence>
<evidence type="ECO:0000256" key="10">
    <source>
        <dbReference type="PIRSR" id="PIRSR611150-1"/>
    </source>
</evidence>
<protein>
    <recommendedName>
        <fullName evidence="3 12">Cutinase</fullName>
        <ecNumber evidence="3 12">3.1.1.74</ecNumber>
    </recommendedName>
</protein>
<dbReference type="EC" id="3.1.1.74" evidence="3 12"/>
<dbReference type="Gene3D" id="3.40.50.1820">
    <property type="entry name" value="alpha/beta hydrolase"/>
    <property type="match status" value="1"/>
</dbReference>
<dbReference type="SUPFAM" id="SSF53474">
    <property type="entry name" value="alpha/beta-Hydrolases"/>
    <property type="match status" value="1"/>
</dbReference>
<keyword evidence="4 12" id="KW-0719">Serine esterase</keyword>
<dbReference type="SMART" id="SM01110">
    <property type="entry name" value="Cutinase"/>
    <property type="match status" value="1"/>
</dbReference>
<feature type="active site" evidence="10">
    <location>
        <position position="177"/>
    </location>
</feature>